<organism evidence="8 9">
    <name type="scientific">Calycomorphotria hydatis</name>
    <dbReference type="NCBI Taxonomy" id="2528027"/>
    <lineage>
        <taxon>Bacteria</taxon>
        <taxon>Pseudomonadati</taxon>
        <taxon>Planctomycetota</taxon>
        <taxon>Planctomycetia</taxon>
        <taxon>Planctomycetales</taxon>
        <taxon>Planctomycetaceae</taxon>
        <taxon>Calycomorphotria</taxon>
    </lineage>
</organism>
<dbReference type="InterPro" id="IPR002010">
    <property type="entry name" value="T3SS_IM_R"/>
</dbReference>
<comment type="subcellular location">
    <subcellularLocation>
        <location evidence="1">Cell membrane</location>
        <topology evidence="1">Multi-pass membrane protein</topology>
    </subcellularLocation>
</comment>
<evidence type="ECO:0000256" key="7">
    <source>
        <dbReference type="SAM" id="Phobius"/>
    </source>
</evidence>
<name>A0A517TB85_9PLAN</name>
<evidence type="ECO:0000256" key="6">
    <source>
        <dbReference type="ARBA" id="ARBA00023136"/>
    </source>
</evidence>
<sequence length="332" mass="35605">MPLPPFIDGFVEQAFRDVTAAVLLQWAIAKFYTFLLVLFRVSGLFIVGPVFGASLVPANIRVLLAFSIAILITPLLPIQQRLGFEKLDLDGNGRVVAAEVPDSLLNSYEQRLHELQRSDKTGLYATEFPGQPVIPDSLISLTIVCATELALGLLMGLGVMITLSGLQLAGELIDQQTGLSIGQVFNPGFEEMNGSISAQFLYMLGTVVFLCMEPLGAHLQIIRGLVETFQLMQPGMATVQEPLVSLMSDLIQASLILAIQVAAPVFAIMTLVALSMGFLGHTVPQINVLVVGFPIRIVGAFVILTVSLTGISEAIVRALSFTLDSLLVAILG</sequence>
<comment type="similarity">
    <text evidence="2">Belongs to the FliR/MopE/SpaR family.</text>
</comment>
<evidence type="ECO:0000256" key="5">
    <source>
        <dbReference type="ARBA" id="ARBA00022989"/>
    </source>
</evidence>
<dbReference type="Proteomes" id="UP000319976">
    <property type="component" value="Chromosome"/>
</dbReference>
<dbReference type="Pfam" id="PF01311">
    <property type="entry name" value="Bac_export_1"/>
    <property type="match status" value="1"/>
</dbReference>
<keyword evidence="4 7" id="KW-0812">Transmembrane</keyword>
<reference evidence="8 9" key="1">
    <citation type="submission" date="2019-02" db="EMBL/GenBank/DDBJ databases">
        <title>Deep-cultivation of Planctomycetes and their phenomic and genomic characterization uncovers novel biology.</title>
        <authorList>
            <person name="Wiegand S."/>
            <person name="Jogler M."/>
            <person name="Boedeker C."/>
            <person name="Pinto D."/>
            <person name="Vollmers J."/>
            <person name="Rivas-Marin E."/>
            <person name="Kohn T."/>
            <person name="Peeters S.H."/>
            <person name="Heuer A."/>
            <person name="Rast P."/>
            <person name="Oberbeckmann S."/>
            <person name="Bunk B."/>
            <person name="Jeske O."/>
            <person name="Meyerdierks A."/>
            <person name="Storesund J.E."/>
            <person name="Kallscheuer N."/>
            <person name="Luecker S."/>
            <person name="Lage O.M."/>
            <person name="Pohl T."/>
            <person name="Merkel B.J."/>
            <person name="Hornburger P."/>
            <person name="Mueller R.-W."/>
            <person name="Bruemmer F."/>
            <person name="Labrenz M."/>
            <person name="Spormann A.M."/>
            <person name="Op den Camp H."/>
            <person name="Overmann J."/>
            <person name="Amann R."/>
            <person name="Jetten M.S.M."/>
            <person name="Mascher T."/>
            <person name="Medema M.H."/>
            <person name="Devos D.P."/>
            <person name="Kaster A.-K."/>
            <person name="Ovreas L."/>
            <person name="Rohde M."/>
            <person name="Galperin M.Y."/>
            <person name="Jogler C."/>
        </authorList>
    </citation>
    <scope>NUCLEOTIDE SEQUENCE [LARGE SCALE GENOMIC DNA]</scope>
    <source>
        <strain evidence="8 9">V22</strain>
    </source>
</reference>
<feature type="transmembrane region" description="Helical" evidence="7">
    <location>
        <begin position="31"/>
        <end position="51"/>
    </location>
</feature>
<accession>A0A517TB85</accession>
<dbReference type="PANTHER" id="PTHR30065">
    <property type="entry name" value="FLAGELLAR BIOSYNTHETIC PROTEIN FLIR"/>
    <property type="match status" value="1"/>
</dbReference>
<dbReference type="OrthoDB" id="9797790at2"/>
<evidence type="ECO:0000256" key="4">
    <source>
        <dbReference type="ARBA" id="ARBA00022692"/>
    </source>
</evidence>
<evidence type="ECO:0000256" key="2">
    <source>
        <dbReference type="ARBA" id="ARBA00009772"/>
    </source>
</evidence>
<dbReference type="AlphaFoldDB" id="A0A517TB85"/>
<evidence type="ECO:0000313" key="9">
    <source>
        <dbReference type="Proteomes" id="UP000319976"/>
    </source>
</evidence>
<keyword evidence="8" id="KW-0282">Flagellum</keyword>
<keyword evidence="3" id="KW-1003">Cell membrane</keyword>
<protein>
    <submittedName>
        <fullName evidence="8">Flagellar biosynthetic protein FliR</fullName>
    </submittedName>
</protein>
<feature type="transmembrane region" description="Helical" evidence="7">
    <location>
        <begin position="250"/>
        <end position="274"/>
    </location>
</feature>
<keyword evidence="8" id="KW-0966">Cell projection</keyword>
<feature type="transmembrane region" description="Helical" evidence="7">
    <location>
        <begin position="200"/>
        <end position="222"/>
    </location>
</feature>
<feature type="transmembrane region" description="Helical" evidence="7">
    <location>
        <begin position="138"/>
        <end position="163"/>
    </location>
</feature>
<gene>
    <name evidence="8" type="primary">fliR</name>
    <name evidence="8" type="ORF">V22_28930</name>
</gene>
<keyword evidence="9" id="KW-1185">Reference proteome</keyword>
<keyword evidence="5 7" id="KW-1133">Transmembrane helix</keyword>
<evidence type="ECO:0000256" key="3">
    <source>
        <dbReference type="ARBA" id="ARBA00022475"/>
    </source>
</evidence>
<dbReference type="KEGG" id="chya:V22_28930"/>
<dbReference type="EMBL" id="CP036316">
    <property type="protein sequence ID" value="QDT65634.1"/>
    <property type="molecule type" value="Genomic_DNA"/>
</dbReference>
<feature type="transmembrane region" description="Helical" evidence="7">
    <location>
        <begin position="286"/>
        <end position="308"/>
    </location>
</feature>
<evidence type="ECO:0000313" key="8">
    <source>
        <dbReference type="EMBL" id="QDT65634.1"/>
    </source>
</evidence>
<evidence type="ECO:0000256" key="1">
    <source>
        <dbReference type="ARBA" id="ARBA00004651"/>
    </source>
</evidence>
<keyword evidence="6 7" id="KW-0472">Membrane</keyword>
<dbReference type="GO" id="GO:0005886">
    <property type="term" value="C:plasma membrane"/>
    <property type="evidence" value="ECO:0007669"/>
    <property type="project" value="UniProtKB-SubCell"/>
</dbReference>
<dbReference type="RefSeq" id="WP_145263883.1">
    <property type="nucleotide sequence ID" value="NZ_CP036316.1"/>
</dbReference>
<proteinExistence type="inferred from homology"/>
<keyword evidence="8" id="KW-0969">Cilium</keyword>
<dbReference type="PANTHER" id="PTHR30065:SF1">
    <property type="entry name" value="SURFACE PRESENTATION OF ANTIGENS PROTEIN SPAR"/>
    <property type="match status" value="1"/>
</dbReference>
<dbReference type="GO" id="GO:0006605">
    <property type="term" value="P:protein targeting"/>
    <property type="evidence" value="ECO:0007669"/>
    <property type="project" value="InterPro"/>
</dbReference>
<feature type="transmembrane region" description="Helical" evidence="7">
    <location>
        <begin position="58"/>
        <end position="78"/>
    </location>
</feature>